<dbReference type="EMBL" id="CADCTS010000080">
    <property type="protein sequence ID" value="CAA9291274.1"/>
    <property type="molecule type" value="Genomic_DNA"/>
</dbReference>
<feature type="non-terminal residue" evidence="2">
    <location>
        <position position="56"/>
    </location>
</feature>
<accession>A0A6J4JYW3</accession>
<feature type="region of interest" description="Disordered" evidence="1">
    <location>
        <begin position="24"/>
        <end position="56"/>
    </location>
</feature>
<evidence type="ECO:0000313" key="2">
    <source>
        <dbReference type="EMBL" id="CAA9291274.1"/>
    </source>
</evidence>
<feature type="non-terminal residue" evidence="2">
    <location>
        <position position="1"/>
    </location>
</feature>
<gene>
    <name evidence="2" type="ORF">AVDCRST_MAG48-534</name>
</gene>
<reference evidence="2" key="1">
    <citation type="submission" date="2020-02" db="EMBL/GenBank/DDBJ databases">
        <authorList>
            <person name="Meier V. D."/>
        </authorList>
    </citation>
    <scope>NUCLEOTIDE SEQUENCE</scope>
    <source>
        <strain evidence="2">AVDCRST_MAG48</strain>
    </source>
</reference>
<dbReference type="AlphaFoldDB" id="A0A6J4JYW3"/>
<sequence length="56" mass="5982">AGGHLLGDLHGALVGDGAEEVRLEQRGGGHRPGEDQPGGDQDHRRPAEREAQHRQV</sequence>
<evidence type="ECO:0000256" key="1">
    <source>
        <dbReference type="SAM" id="MobiDB-lite"/>
    </source>
</evidence>
<proteinExistence type="predicted"/>
<protein>
    <submittedName>
        <fullName evidence="2">Uncharacterized protein</fullName>
    </submittedName>
</protein>
<name>A0A6J4JYW3_9ACTN</name>
<organism evidence="2">
    <name type="scientific">uncultured Friedmanniella sp</name>
    <dbReference type="NCBI Taxonomy" id="335381"/>
    <lineage>
        <taxon>Bacteria</taxon>
        <taxon>Bacillati</taxon>
        <taxon>Actinomycetota</taxon>
        <taxon>Actinomycetes</taxon>
        <taxon>Propionibacteriales</taxon>
        <taxon>Nocardioidaceae</taxon>
        <taxon>Friedmanniella</taxon>
        <taxon>environmental samples</taxon>
    </lineage>
</organism>